<comment type="caution">
    <text evidence="1">The sequence shown here is derived from an EMBL/GenBank/DDBJ whole genome shotgun (WGS) entry which is preliminary data.</text>
</comment>
<dbReference type="AlphaFoldDB" id="A0A927ZU37"/>
<reference evidence="1" key="1">
    <citation type="submission" date="2019-04" db="EMBL/GenBank/DDBJ databases">
        <title>Evolution of Biomass-Degrading Anaerobic Consortia Revealed by Metagenomics.</title>
        <authorList>
            <person name="Peng X."/>
        </authorList>
    </citation>
    <scope>NUCLEOTIDE SEQUENCE</scope>
    <source>
        <strain evidence="1">SIG240</strain>
    </source>
</reference>
<evidence type="ECO:0000313" key="2">
    <source>
        <dbReference type="Proteomes" id="UP000761380"/>
    </source>
</evidence>
<protein>
    <submittedName>
        <fullName evidence="1">Uncharacterized protein</fullName>
    </submittedName>
</protein>
<evidence type="ECO:0000313" key="1">
    <source>
        <dbReference type="EMBL" id="MBE6092090.1"/>
    </source>
</evidence>
<gene>
    <name evidence="1" type="ORF">E7201_02755</name>
</gene>
<proteinExistence type="predicted"/>
<name>A0A927ZU37_SELRU</name>
<organism evidence="1 2">
    <name type="scientific">Selenomonas ruminantium</name>
    <dbReference type="NCBI Taxonomy" id="971"/>
    <lineage>
        <taxon>Bacteria</taxon>
        <taxon>Bacillati</taxon>
        <taxon>Bacillota</taxon>
        <taxon>Negativicutes</taxon>
        <taxon>Selenomonadales</taxon>
        <taxon>Selenomonadaceae</taxon>
        <taxon>Selenomonas</taxon>
    </lineage>
</organism>
<dbReference type="Proteomes" id="UP000761380">
    <property type="component" value="Unassembled WGS sequence"/>
</dbReference>
<dbReference type="EMBL" id="SVBY01000011">
    <property type="protein sequence ID" value="MBE6092090.1"/>
    <property type="molecule type" value="Genomic_DNA"/>
</dbReference>
<accession>A0A927ZU37</accession>
<sequence length="111" mass="13446">MDEKMLFPKTWEEFEKHYGFYDSKQAYTFGNTRLIPSFRVEQWLEQKKIKERGSDGRWQNKCPECNEEMLHRGKLTTDDEIIDTYRCSKCGKFWDVIYDTTLRGIKERKMG</sequence>